<dbReference type="Proteomes" id="UP000033618">
    <property type="component" value="Unassembled WGS sequence"/>
</dbReference>
<comment type="caution">
    <text evidence="1">The sequence shown here is derived from an EMBL/GenBank/DDBJ whole genome shotgun (WGS) entry which is preliminary data.</text>
</comment>
<accession>A0A0F5K1M9</accession>
<sequence length="185" mass="20362">MISERAAESFRRIFEKAAITRLVVHDGDRCDVISHGSAPHAHGAQRAVILTISSMVFRLMLVLHVEDNEGSRAYYLRDGSMVSFDDTFLEVANLCAGAINQELLRDFPDLGMSTPYVLGPQCELHFDSMRPDYLCRFTVKVGGDVEGMVAPVPIAATLCVCTDAVLDFVTEIEMAEESGGELELF</sequence>
<proteinExistence type="predicted"/>
<reference evidence="1 2" key="1">
    <citation type="submission" date="2015-03" db="EMBL/GenBank/DDBJ databases">
        <title>Draft Genome Sequence of Burkholderia andropogonis type strain ICMP2807, isolated from Sorghum bicolor.</title>
        <authorList>
            <person name="Lopes-Santos L."/>
            <person name="Castro D.B."/>
            <person name="Ottoboni L.M."/>
            <person name="Park D."/>
            <person name="Weirc B.S."/>
            <person name="Destefano S.A."/>
        </authorList>
    </citation>
    <scope>NUCLEOTIDE SEQUENCE [LARGE SCALE GENOMIC DNA]</scope>
    <source>
        <strain evidence="1 2">ICMP2807</strain>
    </source>
</reference>
<dbReference type="RefSeq" id="WP_024901396.1">
    <property type="nucleotide sequence ID" value="NZ_CADFGU010000002.1"/>
</dbReference>
<dbReference type="AlphaFoldDB" id="A0A0F5K1M9"/>
<evidence type="ECO:0000313" key="1">
    <source>
        <dbReference type="EMBL" id="KKB64008.1"/>
    </source>
</evidence>
<name>A0A0F5K1M9_9BURK</name>
<dbReference type="STRING" id="28092.WM40_07960"/>
<keyword evidence="2" id="KW-1185">Reference proteome</keyword>
<organism evidence="1 2">
    <name type="scientific">Robbsia andropogonis</name>
    <dbReference type="NCBI Taxonomy" id="28092"/>
    <lineage>
        <taxon>Bacteria</taxon>
        <taxon>Pseudomonadati</taxon>
        <taxon>Pseudomonadota</taxon>
        <taxon>Betaproteobacteria</taxon>
        <taxon>Burkholderiales</taxon>
        <taxon>Burkholderiaceae</taxon>
        <taxon>Robbsia</taxon>
    </lineage>
</organism>
<dbReference type="EMBL" id="LAQU01000006">
    <property type="protein sequence ID" value="KKB64008.1"/>
    <property type="molecule type" value="Genomic_DNA"/>
</dbReference>
<evidence type="ECO:0008006" key="3">
    <source>
        <dbReference type="Google" id="ProtNLM"/>
    </source>
</evidence>
<evidence type="ECO:0000313" key="2">
    <source>
        <dbReference type="Proteomes" id="UP000033618"/>
    </source>
</evidence>
<dbReference type="PATRIC" id="fig|28092.6.peg.1888"/>
<protein>
    <recommendedName>
        <fullName evidence="3">Chemotaxis phosphatase CheX-like domain-containing protein</fullName>
    </recommendedName>
</protein>
<gene>
    <name evidence="1" type="ORF">WM40_07960</name>
</gene>
<dbReference type="OrthoDB" id="8717392at2"/>